<evidence type="ECO:0000313" key="3">
    <source>
        <dbReference type="EMBL" id="MBB4946490.1"/>
    </source>
</evidence>
<sequence length="256" mass="25411">MPQQRAPQDVAERSEPSASTPKRIDLSVAQVAASALATIVGALLASELGVYGTIIGAAVVSIGATTGGAVFQHLFRRGGEQLRQAVDRAGTGKQPTLPAVESGELSSEWNEPRTVRAKRRWTWKTCLAVSGLVFALAMGPILAFEWATGQPVSATVKGESGSGTSFGGSVEQKPPATPPASTPSSIPSSTPSGTPSQTPSGTPSGTPSSTPSGSPSPTPSPTPSGTPSSTPAAPPSGDATGSTSGDAATPSGTPSP</sequence>
<dbReference type="Proteomes" id="UP000573327">
    <property type="component" value="Unassembled WGS sequence"/>
</dbReference>
<gene>
    <name evidence="3" type="ORF">F4556_002025</name>
</gene>
<keyword evidence="2" id="KW-0472">Membrane</keyword>
<feature type="compositionally biased region" description="Polar residues" evidence="1">
    <location>
        <begin position="243"/>
        <end position="256"/>
    </location>
</feature>
<feature type="region of interest" description="Disordered" evidence="1">
    <location>
        <begin position="153"/>
        <end position="256"/>
    </location>
</feature>
<comment type="caution">
    <text evidence="3">The sequence shown here is derived from an EMBL/GenBank/DDBJ whole genome shotgun (WGS) entry which is preliminary data.</text>
</comment>
<feature type="transmembrane region" description="Helical" evidence="2">
    <location>
        <begin position="26"/>
        <end position="45"/>
    </location>
</feature>
<reference evidence="3 4" key="1">
    <citation type="submission" date="2020-08" db="EMBL/GenBank/DDBJ databases">
        <title>Sequencing the genomes of 1000 actinobacteria strains.</title>
        <authorList>
            <person name="Klenk H.-P."/>
        </authorList>
    </citation>
    <scope>NUCLEOTIDE SEQUENCE [LARGE SCALE GENOMIC DNA]</scope>
    <source>
        <strain evidence="3 4">DSM 44786</strain>
    </source>
</reference>
<feature type="transmembrane region" description="Helical" evidence="2">
    <location>
        <begin position="51"/>
        <end position="75"/>
    </location>
</feature>
<evidence type="ECO:0000256" key="2">
    <source>
        <dbReference type="SAM" id="Phobius"/>
    </source>
</evidence>
<protein>
    <submittedName>
        <fullName evidence="3">Uncharacterized protein</fullName>
    </submittedName>
</protein>
<feature type="compositionally biased region" description="Low complexity" evidence="1">
    <location>
        <begin position="225"/>
        <end position="242"/>
    </location>
</feature>
<keyword evidence="2" id="KW-0812">Transmembrane</keyword>
<evidence type="ECO:0000313" key="4">
    <source>
        <dbReference type="Proteomes" id="UP000573327"/>
    </source>
</evidence>
<feature type="transmembrane region" description="Helical" evidence="2">
    <location>
        <begin position="126"/>
        <end position="147"/>
    </location>
</feature>
<dbReference type="AlphaFoldDB" id="A0A7W7S9Q6"/>
<accession>A0A7W7S9Q6</accession>
<dbReference type="RefSeq" id="WP_184913533.1">
    <property type="nucleotide sequence ID" value="NZ_JACHJR010000001.1"/>
</dbReference>
<feature type="compositionally biased region" description="Pro residues" evidence="1">
    <location>
        <begin position="214"/>
        <end position="224"/>
    </location>
</feature>
<name>A0A7W7S9Q6_9ACTN</name>
<proteinExistence type="predicted"/>
<organism evidence="3 4">
    <name type="scientific">Kitasatospora gansuensis</name>
    <dbReference type="NCBI Taxonomy" id="258050"/>
    <lineage>
        <taxon>Bacteria</taxon>
        <taxon>Bacillati</taxon>
        <taxon>Actinomycetota</taxon>
        <taxon>Actinomycetes</taxon>
        <taxon>Kitasatosporales</taxon>
        <taxon>Streptomycetaceae</taxon>
        <taxon>Kitasatospora</taxon>
    </lineage>
</organism>
<feature type="region of interest" description="Disordered" evidence="1">
    <location>
        <begin position="1"/>
        <end position="21"/>
    </location>
</feature>
<feature type="compositionally biased region" description="Low complexity" evidence="1">
    <location>
        <begin position="182"/>
        <end position="213"/>
    </location>
</feature>
<evidence type="ECO:0000256" key="1">
    <source>
        <dbReference type="SAM" id="MobiDB-lite"/>
    </source>
</evidence>
<keyword evidence="2" id="KW-1133">Transmembrane helix</keyword>
<keyword evidence="4" id="KW-1185">Reference proteome</keyword>
<dbReference type="EMBL" id="JACHJR010000001">
    <property type="protein sequence ID" value="MBB4946490.1"/>
    <property type="molecule type" value="Genomic_DNA"/>
</dbReference>